<proteinExistence type="predicted"/>
<protein>
    <submittedName>
        <fullName evidence="5">2-polyprenyl-3-methyl-5-hydroxy-6-metoxy-1,4-benzoquinol methylase</fullName>
    </submittedName>
</protein>
<dbReference type="NCBIfam" id="NF004851">
    <property type="entry name" value="PRK06202.1"/>
    <property type="match status" value="1"/>
</dbReference>
<dbReference type="InterPro" id="IPR029063">
    <property type="entry name" value="SAM-dependent_MTases_sf"/>
</dbReference>
<dbReference type="RefSeq" id="WP_091179390.1">
    <property type="nucleotide sequence ID" value="NZ_FOFA01000003.1"/>
</dbReference>
<dbReference type="AlphaFoldDB" id="A0A1H9G5M6"/>
<dbReference type="EMBL" id="FOFA01000003">
    <property type="protein sequence ID" value="SEQ45088.1"/>
    <property type="molecule type" value="Genomic_DNA"/>
</dbReference>
<evidence type="ECO:0000256" key="3">
    <source>
        <dbReference type="ARBA" id="ARBA00022691"/>
    </source>
</evidence>
<evidence type="ECO:0000256" key="2">
    <source>
        <dbReference type="ARBA" id="ARBA00022679"/>
    </source>
</evidence>
<dbReference type="Proteomes" id="UP000198504">
    <property type="component" value="Unassembled WGS sequence"/>
</dbReference>
<dbReference type="OrthoDB" id="9800454at2"/>
<dbReference type="CDD" id="cd02440">
    <property type="entry name" value="AdoMet_MTases"/>
    <property type="match status" value="1"/>
</dbReference>
<keyword evidence="3" id="KW-0949">S-adenosyl-L-methionine</keyword>
<organism evidence="5 6">
    <name type="scientific">Microlunatus flavus</name>
    <dbReference type="NCBI Taxonomy" id="1036181"/>
    <lineage>
        <taxon>Bacteria</taxon>
        <taxon>Bacillati</taxon>
        <taxon>Actinomycetota</taxon>
        <taxon>Actinomycetes</taxon>
        <taxon>Propionibacteriales</taxon>
        <taxon>Propionibacteriaceae</taxon>
        <taxon>Microlunatus</taxon>
    </lineage>
</organism>
<dbReference type="InterPro" id="IPR041698">
    <property type="entry name" value="Methyltransf_25"/>
</dbReference>
<evidence type="ECO:0000313" key="6">
    <source>
        <dbReference type="Proteomes" id="UP000198504"/>
    </source>
</evidence>
<dbReference type="Pfam" id="PF13649">
    <property type="entry name" value="Methyltransf_25"/>
    <property type="match status" value="1"/>
</dbReference>
<dbReference type="PANTHER" id="PTHR43464">
    <property type="entry name" value="METHYLTRANSFERASE"/>
    <property type="match status" value="1"/>
</dbReference>
<dbReference type="GO" id="GO:0032259">
    <property type="term" value="P:methylation"/>
    <property type="evidence" value="ECO:0007669"/>
    <property type="project" value="UniProtKB-KW"/>
</dbReference>
<dbReference type="STRING" id="1036181.SAMN05421756_103495"/>
<accession>A0A1H9G5M6</accession>
<dbReference type="Gene3D" id="3.40.50.150">
    <property type="entry name" value="Vaccinia Virus protein VP39"/>
    <property type="match status" value="1"/>
</dbReference>
<name>A0A1H9G5M6_9ACTN</name>
<evidence type="ECO:0000259" key="4">
    <source>
        <dbReference type="Pfam" id="PF13649"/>
    </source>
</evidence>
<keyword evidence="2" id="KW-0808">Transferase</keyword>
<dbReference type="GO" id="GO:0008168">
    <property type="term" value="F:methyltransferase activity"/>
    <property type="evidence" value="ECO:0007669"/>
    <property type="project" value="UniProtKB-KW"/>
</dbReference>
<dbReference type="SUPFAM" id="SSF53335">
    <property type="entry name" value="S-adenosyl-L-methionine-dependent methyltransferases"/>
    <property type="match status" value="1"/>
</dbReference>
<sequence>MSRFAHRDTEVVELMDDPACDLALLERTYAQFRVVNRLVSGWRRLWARELAPVLATSPRPSLLDVGFGGGDVAVDLAAWARRDGIPLEVTAVDPDPRATAYVARRPRPDGVTFRQATSHDLVEEGRRFDVVVSNHVLHHLDDDALQQLLADGERLATRLALHNDLRRSRLAHGAYGVATAPLARTSFLRTDGLRSIRRSHAPAELAGVRPGWRAEPFPPFRLLLRHDAPGEAG</sequence>
<evidence type="ECO:0000313" key="5">
    <source>
        <dbReference type="EMBL" id="SEQ45088.1"/>
    </source>
</evidence>
<evidence type="ECO:0000256" key="1">
    <source>
        <dbReference type="ARBA" id="ARBA00022603"/>
    </source>
</evidence>
<reference evidence="6" key="1">
    <citation type="submission" date="2016-10" db="EMBL/GenBank/DDBJ databases">
        <authorList>
            <person name="Varghese N."/>
            <person name="Submissions S."/>
        </authorList>
    </citation>
    <scope>NUCLEOTIDE SEQUENCE [LARGE SCALE GENOMIC DNA]</scope>
    <source>
        <strain evidence="6">CGMCC 4.6856</strain>
    </source>
</reference>
<keyword evidence="1 5" id="KW-0489">Methyltransferase</keyword>
<dbReference type="PANTHER" id="PTHR43464:SF19">
    <property type="entry name" value="UBIQUINONE BIOSYNTHESIS O-METHYLTRANSFERASE, MITOCHONDRIAL"/>
    <property type="match status" value="1"/>
</dbReference>
<gene>
    <name evidence="5" type="ORF">SAMN05421756_103495</name>
</gene>
<keyword evidence="6" id="KW-1185">Reference proteome</keyword>
<feature type="domain" description="Methyltransferase" evidence="4">
    <location>
        <begin position="63"/>
        <end position="152"/>
    </location>
</feature>